<dbReference type="Pfam" id="PF20131">
    <property type="entry name" value="MC3"/>
    <property type="match status" value="1"/>
</dbReference>
<dbReference type="EMBL" id="FLUL01000001">
    <property type="protein sequence ID" value="SBV95706.1"/>
    <property type="molecule type" value="Genomic_DNA"/>
</dbReference>
<name>A0A212J8F9_9BACT</name>
<proteinExistence type="predicted"/>
<evidence type="ECO:0000313" key="1">
    <source>
        <dbReference type="EMBL" id="SBV95706.1"/>
    </source>
</evidence>
<dbReference type="AlphaFoldDB" id="A0A212J8F9"/>
<sequence length="162" mass="18915">MKQNIEINEFVILQNPIIGSHILQEFSKRYYSEKNEGIKLPFLFIVLPIVFSKEYSNDISTKNFKIGSMLKCLNNENLYWDTLQQRMSDFSDITFQSLNIAFATSLLFYDNQSASVVPNNSKSFKPTDKKDYDKMIKTAHRLGYWFGALKDEEICSYLNISF</sequence>
<dbReference type="RefSeq" id="WP_296947680.1">
    <property type="nucleotide sequence ID" value="NZ_LT599021.1"/>
</dbReference>
<protein>
    <submittedName>
        <fullName evidence="1">Uncharacterized protein</fullName>
    </submittedName>
</protein>
<reference evidence="1" key="1">
    <citation type="submission" date="2016-04" db="EMBL/GenBank/DDBJ databases">
        <authorList>
            <person name="Evans L.H."/>
            <person name="Alamgir A."/>
            <person name="Owens N."/>
            <person name="Weber N.D."/>
            <person name="Virtaneva K."/>
            <person name="Barbian K."/>
            <person name="Babar A."/>
            <person name="Rosenke K."/>
        </authorList>
    </citation>
    <scope>NUCLEOTIDE SEQUENCE</scope>
    <source>
        <strain evidence="1">86-2</strain>
    </source>
</reference>
<gene>
    <name evidence="1" type="ORF">KL86DYS2_10959</name>
</gene>
<organism evidence="1">
    <name type="scientific">uncultured Dysgonomonas sp</name>
    <dbReference type="NCBI Taxonomy" id="206096"/>
    <lineage>
        <taxon>Bacteria</taxon>
        <taxon>Pseudomonadati</taxon>
        <taxon>Bacteroidota</taxon>
        <taxon>Bacteroidia</taxon>
        <taxon>Bacteroidales</taxon>
        <taxon>Dysgonomonadaceae</taxon>
        <taxon>Dysgonomonas</taxon>
        <taxon>environmental samples</taxon>
    </lineage>
</organism>
<accession>A0A212J8F9</accession>
<dbReference type="InterPro" id="IPR045390">
    <property type="entry name" value="ABC-3C_MC3"/>
</dbReference>